<keyword evidence="1" id="KW-0812">Transmembrane</keyword>
<feature type="transmembrane region" description="Helical" evidence="1">
    <location>
        <begin position="168"/>
        <end position="185"/>
    </location>
</feature>
<reference evidence="4" key="1">
    <citation type="submission" date="2016-06" db="UniProtKB">
        <authorList>
            <consortium name="WormBaseParasite"/>
        </authorList>
    </citation>
    <scope>IDENTIFICATION</scope>
</reference>
<feature type="transmembrane region" description="Helical" evidence="1">
    <location>
        <begin position="21"/>
        <end position="45"/>
    </location>
</feature>
<feature type="transmembrane region" description="Helical" evidence="1">
    <location>
        <begin position="94"/>
        <end position="112"/>
    </location>
</feature>
<protein>
    <submittedName>
        <fullName evidence="4">G_PROTEIN_RECEP_F1_2 domain-containing protein</fullName>
    </submittedName>
</protein>
<dbReference type="AlphaFoldDB" id="A0A183V6B0"/>
<keyword evidence="3" id="KW-1185">Reference proteome</keyword>
<dbReference type="EMBL" id="UYWY01023465">
    <property type="protein sequence ID" value="VDM47601.1"/>
    <property type="molecule type" value="Genomic_DNA"/>
</dbReference>
<proteinExistence type="predicted"/>
<evidence type="ECO:0000313" key="2">
    <source>
        <dbReference type="EMBL" id="VDM47601.1"/>
    </source>
</evidence>
<reference evidence="2 3" key="2">
    <citation type="submission" date="2018-11" db="EMBL/GenBank/DDBJ databases">
        <authorList>
            <consortium name="Pathogen Informatics"/>
        </authorList>
    </citation>
    <scope>NUCLEOTIDE SEQUENCE [LARGE SCALE GENOMIC DNA]</scope>
</reference>
<sequence>MEHHYDYRGVPTLSLSRRVVPLFYVYTVQGLILLITNGILAYTIATYRLLRQRYTVQLAQITVDAIMGFAMLIAGIGRLCIAYTNQHELRTRQFCILMPWNILSVWTSQSVTPTFNSILLVIAISTSVASVILYVGVFAVSRKHANRVRKLQNDQQSLSAFEQRQRQLTATMGLSCIFTLVLYVLPVCTKIILDNSTKYEEIESSSGVSSICSQRRVG</sequence>
<gene>
    <name evidence="2" type="ORF">TCNE_LOCUS16280</name>
</gene>
<evidence type="ECO:0000313" key="4">
    <source>
        <dbReference type="WBParaSite" id="TCNE_0001628101-mRNA-1"/>
    </source>
</evidence>
<feature type="transmembrane region" description="Helical" evidence="1">
    <location>
        <begin position="65"/>
        <end position="82"/>
    </location>
</feature>
<organism evidence="3 4">
    <name type="scientific">Toxocara canis</name>
    <name type="common">Canine roundworm</name>
    <dbReference type="NCBI Taxonomy" id="6265"/>
    <lineage>
        <taxon>Eukaryota</taxon>
        <taxon>Metazoa</taxon>
        <taxon>Ecdysozoa</taxon>
        <taxon>Nematoda</taxon>
        <taxon>Chromadorea</taxon>
        <taxon>Rhabditida</taxon>
        <taxon>Spirurina</taxon>
        <taxon>Ascaridomorpha</taxon>
        <taxon>Ascaridoidea</taxon>
        <taxon>Toxocaridae</taxon>
        <taxon>Toxocara</taxon>
    </lineage>
</organism>
<evidence type="ECO:0000313" key="3">
    <source>
        <dbReference type="Proteomes" id="UP000050794"/>
    </source>
</evidence>
<name>A0A183V6B0_TOXCA</name>
<keyword evidence="1" id="KW-0472">Membrane</keyword>
<accession>A0A183V6B0</accession>
<evidence type="ECO:0000256" key="1">
    <source>
        <dbReference type="SAM" id="Phobius"/>
    </source>
</evidence>
<dbReference type="WBParaSite" id="TCNE_0001628101-mRNA-1">
    <property type="protein sequence ID" value="TCNE_0001628101-mRNA-1"/>
    <property type="gene ID" value="TCNE_0001628101"/>
</dbReference>
<feature type="transmembrane region" description="Helical" evidence="1">
    <location>
        <begin position="118"/>
        <end position="140"/>
    </location>
</feature>
<keyword evidence="1" id="KW-1133">Transmembrane helix</keyword>
<dbReference type="Proteomes" id="UP000050794">
    <property type="component" value="Unassembled WGS sequence"/>
</dbReference>